<organism evidence="2 3">
    <name type="scientific">Stephania yunnanensis</name>
    <dbReference type="NCBI Taxonomy" id="152371"/>
    <lineage>
        <taxon>Eukaryota</taxon>
        <taxon>Viridiplantae</taxon>
        <taxon>Streptophyta</taxon>
        <taxon>Embryophyta</taxon>
        <taxon>Tracheophyta</taxon>
        <taxon>Spermatophyta</taxon>
        <taxon>Magnoliopsida</taxon>
        <taxon>Ranunculales</taxon>
        <taxon>Menispermaceae</taxon>
        <taxon>Menispermoideae</taxon>
        <taxon>Cissampelideae</taxon>
        <taxon>Stephania</taxon>
    </lineage>
</organism>
<feature type="region of interest" description="Disordered" evidence="1">
    <location>
        <begin position="82"/>
        <end position="270"/>
    </location>
</feature>
<dbReference type="EMBL" id="JBBNAF010000009">
    <property type="protein sequence ID" value="KAK9114013.1"/>
    <property type="molecule type" value="Genomic_DNA"/>
</dbReference>
<comment type="caution">
    <text evidence="2">The sequence shown here is derived from an EMBL/GenBank/DDBJ whole genome shotgun (WGS) entry which is preliminary data.</text>
</comment>
<keyword evidence="3" id="KW-1185">Reference proteome</keyword>
<sequence>MVVAVAPGKFYGTSLPRPRFYDNSASDLHLNDERIDPPLPVTDPLLSWANEAHWSMGGLSFNRQRLQGKIEGSIKLLRAAEERGKRKAARNPNNKGKPLLGLVDSDTDSDEDADDDEQIPKPSPEIEVRRPLKRLRKGKGMKNGADADIDDVESSPIRDTSPEIEISRPLKRLRRGKKTDVESSPIRQASPEIEVSRPMKRLKKKKSVIERSATDGKSSPVAAGFGNGVSTRARAKREGDDLENVYGKPGSVSPRLRSSPRIAKDKRFKD</sequence>
<protein>
    <submittedName>
        <fullName evidence="2">Uncharacterized protein</fullName>
    </submittedName>
</protein>
<dbReference type="PANTHER" id="PTHR35103">
    <property type="entry name" value="OS06G0115700 PROTEIN"/>
    <property type="match status" value="1"/>
</dbReference>
<accession>A0AAP0IEL8</accession>
<feature type="compositionally biased region" description="Basic residues" evidence="1">
    <location>
        <begin position="131"/>
        <end position="140"/>
    </location>
</feature>
<evidence type="ECO:0000256" key="1">
    <source>
        <dbReference type="SAM" id="MobiDB-lite"/>
    </source>
</evidence>
<evidence type="ECO:0000313" key="2">
    <source>
        <dbReference type="EMBL" id="KAK9114013.1"/>
    </source>
</evidence>
<dbReference type="PANTHER" id="PTHR35103:SF1">
    <property type="entry name" value="OS06G0115700 PROTEIN"/>
    <property type="match status" value="1"/>
</dbReference>
<evidence type="ECO:0000313" key="3">
    <source>
        <dbReference type="Proteomes" id="UP001420932"/>
    </source>
</evidence>
<name>A0AAP0IEL8_9MAGN</name>
<dbReference type="Proteomes" id="UP001420932">
    <property type="component" value="Unassembled WGS sequence"/>
</dbReference>
<gene>
    <name evidence="2" type="ORF">Syun_020810</name>
</gene>
<proteinExistence type="predicted"/>
<dbReference type="AlphaFoldDB" id="A0AAP0IEL8"/>
<feature type="compositionally biased region" description="Acidic residues" evidence="1">
    <location>
        <begin position="105"/>
        <end position="117"/>
    </location>
</feature>
<reference evidence="2 3" key="1">
    <citation type="submission" date="2024-01" db="EMBL/GenBank/DDBJ databases">
        <title>Genome assemblies of Stephania.</title>
        <authorList>
            <person name="Yang L."/>
        </authorList>
    </citation>
    <scope>NUCLEOTIDE SEQUENCE [LARGE SCALE GENOMIC DNA]</scope>
    <source>
        <strain evidence="2">YNDBR</strain>
        <tissue evidence="2">Leaf</tissue>
    </source>
</reference>